<evidence type="ECO:0000256" key="9">
    <source>
        <dbReference type="ARBA" id="ARBA00022982"/>
    </source>
</evidence>
<evidence type="ECO:0000256" key="14">
    <source>
        <dbReference type="ARBA" id="ARBA00023157"/>
    </source>
</evidence>
<evidence type="ECO:0000256" key="8">
    <source>
        <dbReference type="ARBA" id="ARBA00022748"/>
    </source>
</evidence>
<comment type="function">
    <text evidence="18">Required to facilitate the formation of correct disulfide bonds in some periplasmic proteins and for the assembly of the periplasmic c-type cytochromes. Acts by transferring electrons from cytoplasmic thioredoxin to the periplasm. This transfer involves a cascade of disulfide bond formation and reduction steps.</text>
</comment>
<dbReference type="PANTHER" id="PTHR32234:SF0">
    <property type="entry name" value="THIOL:DISULFIDE INTERCHANGE PROTEIN DSBD"/>
    <property type="match status" value="1"/>
</dbReference>
<keyword evidence="3 18" id="KW-0813">Transport</keyword>
<dbReference type="Proteomes" id="UP000072421">
    <property type="component" value="Chromosome"/>
</dbReference>
<evidence type="ECO:0000313" key="21">
    <source>
        <dbReference type="Proteomes" id="UP000072421"/>
    </source>
</evidence>
<comment type="catalytic activity">
    <reaction evidence="17 18">
        <text>[protein]-dithiol + NADP(+) = [protein]-disulfide + NADPH + H(+)</text>
        <dbReference type="Rhea" id="RHEA:18753"/>
        <dbReference type="Rhea" id="RHEA-COMP:10593"/>
        <dbReference type="Rhea" id="RHEA-COMP:10594"/>
        <dbReference type="ChEBI" id="CHEBI:15378"/>
        <dbReference type="ChEBI" id="CHEBI:29950"/>
        <dbReference type="ChEBI" id="CHEBI:50058"/>
        <dbReference type="ChEBI" id="CHEBI:57783"/>
        <dbReference type="ChEBI" id="CHEBI:58349"/>
        <dbReference type="EC" id="1.8.1.8"/>
    </reaction>
</comment>
<dbReference type="Pfam" id="PF11412">
    <property type="entry name" value="DsbD_N"/>
    <property type="match status" value="1"/>
</dbReference>
<keyword evidence="7" id="KW-0732">Signal</keyword>
<keyword evidence="4 18" id="KW-1003">Cell membrane</keyword>
<evidence type="ECO:0000256" key="18">
    <source>
        <dbReference type="HAMAP-Rule" id="MF_00399"/>
    </source>
</evidence>
<dbReference type="InterPro" id="IPR035671">
    <property type="entry name" value="DsbD_gamma"/>
</dbReference>
<evidence type="ECO:0000256" key="6">
    <source>
        <dbReference type="ARBA" id="ARBA00022692"/>
    </source>
</evidence>
<accession>A0A127P6D0</accession>
<feature type="domain" description="Thioredoxin" evidence="19">
    <location>
        <begin position="469"/>
        <end position="606"/>
    </location>
</feature>
<feature type="transmembrane region" description="Helical" evidence="18">
    <location>
        <begin position="200"/>
        <end position="232"/>
    </location>
</feature>
<evidence type="ECO:0000256" key="4">
    <source>
        <dbReference type="ARBA" id="ARBA00022475"/>
    </source>
</evidence>
<gene>
    <name evidence="18" type="primary">dsbD</name>
    <name evidence="20" type="ORF">CFter6_0644</name>
</gene>
<feature type="transmembrane region" description="Helical" evidence="18">
    <location>
        <begin position="324"/>
        <end position="353"/>
    </location>
</feature>
<dbReference type="InterPro" id="IPR012336">
    <property type="entry name" value="Thioredoxin-like_fold"/>
</dbReference>
<dbReference type="GO" id="GO:0047134">
    <property type="term" value="F:protein-disulfide reductase [NAD(P)H] activity"/>
    <property type="evidence" value="ECO:0007669"/>
    <property type="project" value="UniProtKB-UniRule"/>
</dbReference>
<dbReference type="GO" id="GO:0017004">
    <property type="term" value="P:cytochrome complex assembly"/>
    <property type="evidence" value="ECO:0007669"/>
    <property type="project" value="UniProtKB-UniRule"/>
</dbReference>
<keyword evidence="14 18" id="KW-1015">Disulfide bond</keyword>
<feature type="transmembrane region" description="Helical" evidence="18">
    <location>
        <begin position="280"/>
        <end position="303"/>
    </location>
</feature>
<dbReference type="InterPro" id="IPR036929">
    <property type="entry name" value="DsbDN_sf"/>
</dbReference>
<proteinExistence type="inferred from homology"/>
<evidence type="ECO:0000256" key="11">
    <source>
        <dbReference type="ARBA" id="ARBA00023002"/>
    </source>
</evidence>
<dbReference type="Gene3D" id="3.40.30.10">
    <property type="entry name" value="Glutaredoxin"/>
    <property type="match status" value="1"/>
</dbReference>
<keyword evidence="12 18" id="KW-0520">NAD</keyword>
<dbReference type="Gene3D" id="2.60.40.1250">
    <property type="entry name" value="Thiol:disulfide interchange protein DsbD, N-terminal domain"/>
    <property type="match status" value="1"/>
</dbReference>
<dbReference type="PROSITE" id="PS51352">
    <property type="entry name" value="THIOREDOXIN_2"/>
    <property type="match status" value="1"/>
</dbReference>
<keyword evidence="9 18" id="KW-0249">Electron transport</keyword>
<dbReference type="InterPro" id="IPR017937">
    <property type="entry name" value="Thioredoxin_CS"/>
</dbReference>
<evidence type="ECO:0000256" key="7">
    <source>
        <dbReference type="ARBA" id="ARBA00022729"/>
    </source>
</evidence>
<organism evidence="20">
    <name type="scientific">Collimonas fungivorans</name>
    <dbReference type="NCBI Taxonomy" id="158899"/>
    <lineage>
        <taxon>Bacteria</taxon>
        <taxon>Pseudomonadati</taxon>
        <taxon>Pseudomonadota</taxon>
        <taxon>Betaproteobacteria</taxon>
        <taxon>Burkholderiales</taxon>
        <taxon>Oxalobacteraceae</taxon>
        <taxon>Collimonas</taxon>
    </lineage>
</organism>
<evidence type="ECO:0000313" key="20">
    <source>
        <dbReference type="EMBL" id="AMO93369.1"/>
    </source>
</evidence>
<dbReference type="SUPFAM" id="SSF52833">
    <property type="entry name" value="Thioredoxin-like"/>
    <property type="match status" value="1"/>
</dbReference>
<evidence type="ECO:0000256" key="10">
    <source>
        <dbReference type="ARBA" id="ARBA00022989"/>
    </source>
</evidence>
<dbReference type="InterPro" id="IPR013766">
    <property type="entry name" value="Thioredoxin_domain"/>
</dbReference>
<dbReference type="PANTHER" id="PTHR32234">
    <property type="entry name" value="THIOL:DISULFIDE INTERCHANGE PROTEIN DSBD"/>
    <property type="match status" value="1"/>
</dbReference>
<evidence type="ECO:0000259" key="19">
    <source>
        <dbReference type="PROSITE" id="PS51352"/>
    </source>
</evidence>
<comment type="subcellular location">
    <subcellularLocation>
        <location evidence="1 18">Cell inner membrane</location>
        <topology evidence="1 18">Multi-pass membrane protein</topology>
    </subcellularLocation>
</comment>
<keyword evidence="13 18" id="KW-0472">Membrane</keyword>
<keyword evidence="15 18" id="KW-0676">Redox-active center</keyword>
<reference evidence="20 21" key="1">
    <citation type="submission" date="2015-11" db="EMBL/GenBank/DDBJ databases">
        <title>Exploring the genomic traits of fungus-feeding bacterial genus Collimonas.</title>
        <authorList>
            <person name="Song C."/>
            <person name="Schmidt R."/>
            <person name="de Jager V."/>
            <person name="Krzyzanowska D."/>
            <person name="Jongedijk E."/>
            <person name="Cankar K."/>
            <person name="Beekwilder J."/>
            <person name="van Veen A."/>
            <person name="de Boer W."/>
            <person name="van Veen J.A."/>
            <person name="Garbeva P."/>
        </authorList>
    </citation>
    <scope>NUCLEOTIDE SEQUENCE [LARGE SCALE GENOMIC DNA]</scope>
    <source>
        <strain evidence="20 21">Ter6</strain>
    </source>
</reference>
<dbReference type="GO" id="GO:0005886">
    <property type="term" value="C:plasma membrane"/>
    <property type="evidence" value="ECO:0007669"/>
    <property type="project" value="UniProtKB-SubCell"/>
</dbReference>
<dbReference type="EMBL" id="CP013232">
    <property type="protein sequence ID" value="AMO93369.1"/>
    <property type="molecule type" value="Genomic_DNA"/>
</dbReference>
<dbReference type="PATRIC" id="fig|158899.10.peg.663"/>
<feature type="transmembrane region" description="Helical" evidence="18">
    <location>
        <begin position="244"/>
        <end position="268"/>
    </location>
</feature>
<feature type="transmembrane region" description="Helical" evidence="18">
    <location>
        <begin position="365"/>
        <end position="388"/>
    </location>
</feature>
<feature type="disulfide bond" description="Redox-active" evidence="18">
    <location>
        <begin position="112"/>
        <end position="118"/>
    </location>
</feature>
<feature type="transmembrane region" description="Helical" evidence="18">
    <location>
        <begin position="424"/>
        <end position="441"/>
    </location>
</feature>
<dbReference type="InterPro" id="IPR003834">
    <property type="entry name" value="Cyt_c_assmbl_TM_dom"/>
</dbReference>
<dbReference type="Pfam" id="PF02683">
    <property type="entry name" value="DsbD_TM"/>
    <property type="match status" value="1"/>
</dbReference>
<keyword evidence="5 18" id="KW-0997">Cell inner membrane</keyword>
<dbReference type="AlphaFoldDB" id="A0A127P6D0"/>
<evidence type="ECO:0000256" key="1">
    <source>
        <dbReference type="ARBA" id="ARBA00004429"/>
    </source>
</evidence>
<dbReference type="InterPro" id="IPR022910">
    <property type="entry name" value="Thiol_diS_interchange_DbsD"/>
</dbReference>
<protein>
    <recommendedName>
        <fullName evidence="18">Thiol:disulfide interchange protein DsbD</fullName>
        <ecNumber evidence="18">1.8.1.8</ecNumber>
    </recommendedName>
    <alternativeName>
        <fullName evidence="18">Protein-disulfide reductase</fullName>
        <shortName evidence="18">Disulfide reductase</shortName>
    </alternativeName>
</protein>
<dbReference type="GO" id="GO:0009055">
    <property type="term" value="F:electron transfer activity"/>
    <property type="evidence" value="ECO:0007669"/>
    <property type="project" value="UniProtKB-UniRule"/>
</dbReference>
<feature type="disulfide bond" description="Redox-active" evidence="18">
    <location>
        <begin position="521"/>
        <end position="524"/>
    </location>
</feature>
<keyword evidence="8 18" id="KW-0201">Cytochrome c-type biogenesis</keyword>
<keyword evidence="11 18" id="KW-0560">Oxidoreductase</keyword>
<dbReference type="CDD" id="cd02953">
    <property type="entry name" value="DsbDgamma"/>
    <property type="match status" value="1"/>
</dbReference>
<name>A0A127P6D0_9BURK</name>
<dbReference type="HAMAP" id="MF_00399">
    <property type="entry name" value="DbsD"/>
    <property type="match status" value="1"/>
</dbReference>
<evidence type="ECO:0000256" key="16">
    <source>
        <dbReference type="ARBA" id="ARBA00047388"/>
    </source>
</evidence>
<feature type="transmembrane region" description="Helical" evidence="18">
    <location>
        <begin position="453"/>
        <end position="470"/>
    </location>
</feature>
<evidence type="ECO:0000256" key="3">
    <source>
        <dbReference type="ARBA" id="ARBA00022448"/>
    </source>
</evidence>
<evidence type="ECO:0000256" key="5">
    <source>
        <dbReference type="ARBA" id="ARBA00022519"/>
    </source>
</evidence>
<evidence type="ECO:0000256" key="13">
    <source>
        <dbReference type="ARBA" id="ARBA00023136"/>
    </source>
</evidence>
<sequence>MLFAMLFAFTLAHADEDDYLAPEVAFKFSARMADAKTAEVTYAIADGYYMYRERFHFKAEGATLGEPQIPAGTVKFDQTFNKNVETYHHSVTIRLPVEANGSFTLISTGQGCADKGLCYPPMDSSASLSTTGGNAAGGLLSAMGIAKGNGAAIDTPQATSAANGGNAPAAAVQAAGGTLSSAAADTESGRIESSLKGGKLLVIMPLFLLLGLGLAFTPCVLPMVPILSSIIVGEGTKVSRRRGFLLSLTYALGMALVYTALGVAAGLAGEGLAATLQNPWVLSAFALLMVLMSLSMFGFYELQLPAAFQTRLTQASGQQSAGKLIGVFVMGAISALIVGPCVAAPLAGALVYISQTRDVVIGGSALFAMAVGMSVPLILVGISAGSLLPRAGAWMESVKRFFGVLMLAVALWMVAPVMPVLAQMLGWAVLGIGYGAFLLWGRSSAWFAKASGVVFMVCGVVQLVGGISGGRDVLAPLAHLGGAQQSAHTQFVRVKSVAELDAALAQTNGKPALLDFYADWCVSCKEMEKFTFTDPRVQTRFGEMILLQIDVTANNADDKAMLKRFNLFGPPGIIFFDGQGREVPQGRVIGYQNADNFLRSLAVLNS</sequence>
<dbReference type="GO" id="GO:0045454">
    <property type="term" value="P:cell redox homeostasis"/>
    <property type="evidence" value="ECO:0007669"/>
    <property type="project" value="TreeGrafter"/>
</dbReference>
<comment type="catalytic activity">
    <reaction evidence="16 18">
        <text>[protein]-dithiol + NAD(+) = [protein]-disulfide + NADH + H(+)</text>
        <dbReference type="Rhea" id="RHEA:18749"/>
        <dbReference type="Rhea" id="RHEA-COMP:10593"/>
        <dbReference type="Rhea" id="RHEA-COMP:10594"/>
        <dbReference type="ChEBI" id="CHEBI:15378"/>
        <dbReference type="ChEBI" id="CHEBI:29950"/>
        <dbReference type="ChEBI" id="CHEBI:50058"/>
        <dbReference type="ChEBI" id="CHEBI:57540"/>
        <dbReference type="ChEBI" id="CHEBI:57945"/>
        <dbReference type="EC" id="1.8.1.8"/>
    </reaction>
</comment>
<dbReference type="NCBIfam" id="NF001419">
    <property type="entry name" value="PRK00293.1"/>
    <property type="match status" value="1"/>
</dbReference>
<dbReference type="SUPFAM" id="SSF74863">
    <property type="entry name" value="Thiol:disulfide interchange protein DsbD, N-terminal domain (DsbD-alpha)"/>
    <property type="match status" value="1"/>
</dbReference>
<evidence type="ECO:0000256" key="12">
    <source>
        <dbReference type="ARBA" id="ARBA00023027"/>
    </source>
</evidence>
<evidence type="ECO:0000256" key="2">
    <source>
        <dbReference type="ARBA" id="ARBA00007241"/>
    </source>
</evidence>
<dbReference type="InterPro" id="IPR028250">
    <property type="entry name" value="DsbDN"/>
</dbReference>
<keyword evidence="6 18" id="KW-0812">Transmembrane</keyword>
<keyword evidence="10 18" id="KW-1133">Transmembrane helix</keyword>
<dbReference type="PROSITE" id="PS00194">
    <property type="entry name" value="THIOREDOXIN_1"/>
    <property type="match status" value="1"/>
</dbReference>
<feature type="disulfide bond" description="Redox-active" evidence="18">
    <location>
        <begin position="219"/>
        <end position="341"/>
    </location>
</feature>
<dbReference type="Pfam" id="PF13098">
    <property type="entry name" value="Thioredoxin_2"/>
    <property type="match status" value="1"/>
</dbReference>
<dbReference type="InterPro" id="IPR036249">
    <property type="entry name" value="Thioredoxin-like_sf"/>
</dbReference>
<evidence type="ECO:0000256" key="15">
    <source>
        <dbReference type="ARBA" id="ARBA00023284"/>
    </source>
</evidence>
<dbReference type="EC" id="1.8.1.8" evidence="18"/>
<feature type="transmembrane region" description="Helical" evidence="18">
    <location>
        <begin position="400"/>
        <end position="418"/>
    </location>
</feature>
<comment type="similarity">
    <text evidence="2 18">Belongs to the thioredoxin family. DsbD subfamily.</text>
</comment>
<evidence type="ECO:0000256" key="17">
    <source>
        <dbReference type="ARBA" id="ARBA00047804"/>
    </source>
</evidence>